<dbReference type="EMBL" id="FOGI01000006">
    <property type="protein sequence ID" value="SER95935.1"/>
    <property type="molecule type" value="Genomic_DNA"/>
</dbReference>
<accession>A0A1H9TFC2</accession>
<dbReference type="InterPro" id="IPR004089">
    <property type="entry name" value="MCPsignal_dom"/>
</dbReference>
<dbReference type="PRINTS" id="PR00260">
    <property type="entry name" value="CHEMTRNSDUCR"/>
</dbReference>
<feature type="transmembrane region" description="Helical" evidence="6">
    <location>
        <begin position="18"/>
        <end position="37"/>
    </location>
</feature>
<keyword evidence="10" id="KW-1185">Reference proteome</keyword>
<dbReference type="STRING" id="155974.SAMN04487818_106251"/>
<dbReference type="GO" id="GO:0006935">
    <property type="term" value="P:chemotaxis"/>
    <property type="evidence" value="ECO:0007669"/>
    <property type="project" value="InterPro"/>
</dbReference>
<dbReference type="RefSeq" id="WP_092778708.1">
    <property type="nucleotide sequence ID" value="NZ_FOGI01000006.1"/>
</dbReference>
<dbReference type="Proteomes" id="UP000199051">
    <property type="component" value="Unassembled WGS sequence"/>
</dbReference>
<dbReference type="GO" id="GO:0004888">
    <property type="term" value="F:transmembrane signaling receptor activity"/>
    <property type="evidence" value="ECO:0007669"/>
    <property type="project" value="InterPro"/>
</dbReference>
<evidence type="ECO:0000259" key="7">
    <source>
        <dbReference type="PROSITE" id="PS50111"/>
    </source>
</evidence>
<feature type="domain" description="HAMP" evidence="8">
    <location>
        <begin position="216"/>
        <end position="268"/>
    </location>
</feature>
<protein>
    <submittedName>
        <fullName evidence="9">Methyl-accepting chemotaxis protein</fullName>
    </submittedName>
</protein>
<keyword evidence="6" id="KW-0472">Membrane</keyword>
<evidence type="ECO:0000256" key="1">
    <source>
        <dbReference type="ARBA" id="ARBA00022692"/>
    </source>
</evidence>
<dbReference type="CDD" id="cd06225">
    <property type="entry name" value="HAMP"/>
    <property type="match status" value="1"/>
</dbReference>
<dbReference type="InterPro" id="IPR003660">
    <property type="entry name" value="HAMP_dom"/>
</dbReference>
<evidence type="ECO:0000256" key="3">
    <source>
        <dbReference type="ARBA" id="ARBA00023224"/>
    </source>
</evidence>
<evidence type="ECO:0000256" key="2">
    <source>
        <dbReference type="ARBA" id="ARBA00022989"/>
    </source>
</evidence>
<keyword evidence="1 6" id="KW-0812">Transmembrane</keyword>
<reference evidence="10" key="1">
    <citation type="submission" date="2016-10" db="EMBL/GenBank/DDBJ databases">
        <authorList>
            <person name="Varghese N."/>
            <person name="Submissions S."/>
        </authorList>
    </citation>
    <scope>NUCLEOTIDE SEQUENCE [LARGE SCALE GENOMIC DNA]</scope>
    <source>
        <strain evidence="10">DSM 44260</strain>
    </source>
</reference>
<feature type="domain" description="Methyl-accepting transducer" evidence="7">
    <location>
        <begin position="287"/>
        <end position="502"/>
    </location>
</feature>
<keyword evidence="2 6" id="KW-1133">Transmembrane helix</keyword>
<evidence type="ECO:0000256" key="4">
    <source>
        <dbReference type="ARBA" id="ARBA00029447"/>
    </source>
</evidence>
<feature type="transmembrane region" description="Helical" evidence="6">
    <location>
        <begin position="194"/>
        <end position="214"/>
    </location>
</feature>
<dbReference type="SUPFAM" id="SSF58104">
    <property type="entry name" value="Methyl-accepting chemotaxis protein (MCP) signaling domain"/>
    <property type="match status" value="1"/>
</dbReference>
<dbReference type="SMART" id="SM00304">
    <property type="entry name" value="HAMP"/>
    <property type="match status" value="1"/>
</dbReference>
<organism evidence="9 10">
    <name type="scientific">Actinokineospora terrae</name>
    <dbReference type="NCBI Taxonomy" id="155974"/>
    <lineage>
        <taxon>Bacteria</taxon>
        <taxon>Bacillati</taxon>
        <taxon>Actinomycetota</taxon>
        <taxon>Actinomycetes</taxon>
        <taxon>Pseudonocardiales</taxon>
        <taxon>Pseudonocardiaceae</taxon>
        <taxon>Actinokineospora</taxon>
    </lineage>
</organism>
<proteinExistence type="inferred from homology"/>
<dbReference type="GO" id="GO:0016020">
    <property type="term" value="C:membrane"/>
    <property type="evidence" value="ECO:0007669"/>
    <property type="project" value="InterPro"/>
</dbReference>
<keyword evidence="3 5" id="KW-0807">Transducer</keyword>
<evidence type="ECO:0000256" key="5">
    <source>
        <dbReference type="PROSITE-ProRule" id="PRU00284"/>
    </source>
</evidence>
<evidence type="ECO:0000313" key="10">
    <source>
        <dbReference type="Proteomes" id="UP000199051"/>
    </source>
</evidence>
<evidence type="ECO:0000259" key="8">
    <source>
        <dbReference type="PROSITE" id="PS50885"/>
    </source>
</evidence>
<comment type="similarity">
    <text evidence="4">Belongs to the methyl-accepting chemotaxis (MCP) protein family.</text>
</comment>
<dbReference type="PANTHER" id="PTHR32089">
    <property type="entry name" value="METHYL-ACCEPTING CHEMOTAXIS PROTEIN MCPB"/>
    <property type="match status" value="1"/>
</dbReference>
<dbReference type="PANTHER" id="PTHR32089:SF112">
    <property type="entry name" value="LYSOZYME-LIKE PROTEIN-RELATED"/>
    <property type="match status" value="1"/>
</dbReference>
<gene>
    <name evidence="9" type="ORF">SAMN04487818_106251</name>
</gene>
<dbReference type="Pfam" id="PF00015">
    <property type="entry name" value="MCPsignal"/>
    <property type="match status" value="1"/>
</dbReference>
<evidence type="ECO:0000256" key="6">
    <source>
        <dbReference type="SAM" id="Phobius"/>
    </source>
</evidence>
<dbReference type="GO" id="GO:0007165">
    <property type="term" value="P:signal transduction"/>
    <property type="evidence" value="ECO:0007669"/>
    <property type="project" value="UniProtKB-KW"/>
</dbReference>
<sequence length="531" mass="55493">MADRVTRNPLRRNLGARVFSAFLALAVVVVALGVFSITQQGDLRDRATAISEDTVTPLVDVKAAQTSNLTALLTDVVMETVKDPAALESLAKGRDGYLAQSETDFAKLATSIPAELQPVLTQLMADNQAFWTSHKNRRAATASGDTANEVKYNQEAQANLPKVNEGFAKLTADLVRYAETQRQDISDMTSTSRWLTIAVITVAVLLALALGWLLTRSIRKPVRTLQDYATKVAAGDLTQDVAVGSADEIGEMGRALHHAVNEIRTVVSDVADSASGLAGSADRLAATNGRLTDAAGSTSHRAGEVSNAAGRVSDSVNTVSAAAEELGASIREIAANTSEAAKVGAEATATAQHTNDIITRLGSSSAEIGDVLKTIRSIAEQTNLLALNATIEAARAGDAGKGFAVVAGEVKDLAQETASATEDIGRRVAAIQTDTEAAVAAIGQIVHVIDRVNQFQSAIAASVEEQSATSDEVSRSVSEAANGTNAIASAITEVAGAADETTRGVTEAEQATTELAHLSGRLQEMVTRFRY</sequence>
<dbReference type="SMART" id="SM00283">
    <property type="entry name" value="MA"/>
    <property type="match status" value="1"/>
</dbReference>
<dbReference type="AlphaFoldDB" id="A0A1H9TFC2"/>
<dbReference type="PROSITE" id="PS50111">
    <property type="entry name" value="CHEMOTAXIS_TRANSDUC_2"/>
    <property type="match status" value="1"/>
</dbReference>
<name>A0A1H9TFC2_9PSEU</name>
<dbReference type="InterPro" id="IPR004090">
    <property type="entry name" value="Chemotax_Me-accpt_rcpt"/>
</dbReference>
<dbReference type="Pfam" id="PF00672">
    <property type="entry name" value="HAMP"/>
    <property type="match status" value="1"/>
</dbReference>
<dbReference type="Gene3D" id="1.10.287.950">
    <property type="entry name" value="Methyl-accepting chemotaxis protein"/>
    <property type="match status" value="1"/>
</dbReference>
<dbReference type="PROSITE" id="PS50885">
    <property type="entry name" value="HAMP"/>
    <property type="match status" value="1"/>
</dbReference>
<evidence type="ECO:0000313" key="9">
    <source>
        <dbReference type="EMBL" id="SER95935.1"/>
    </source>
</evidence>